<dbReference type="InterPro" id="IPR007419">
    <property type="entry name" value="BFD-like_2Fe2S-bd_dom"/>
</dbReference>
<keyword evidence="14 20" id="KW-0408">Iron</keyword>
<evidence type="ECO:0000256" key="18">
    <source>
        <dbReference type="ARBA" id="ARBA00049518"/>
    </source>
</evidence>
<name>A0A2A8D7G5_9MICC</name>
<dbReference type="Pfam" id="PF04324">
    <property type="entry name" value="Fer2_BFD"/>
    <property type="match status" value="1"/>
</dbReference>
<dbReference type="GO" id="GO:0050660">
    <property type="term" value="F:flavin adenine dinucleotide binding"/>
    <property type="evidence" value="ECO:0007669"/>
    <property type="project" value="UniProtKB-UniRule"/>
</dbReference>
<dbReference type="PROSITE" id="PS00365">
    <property type="entry name" value="NIR_SIR"/>
    <property type="match status" value="1"/>
</dbReference>
<keyword evidence="16 19" id="KW-0534">Nitrate assimilation</keyword>
<dbReference type="Gene3D" id="1.10.10.1100">
    <property type="entry name" value="BFD-like [2Fe-2S]-binding domain"/>
    <property type="match status" value="1"/>
</dbReference>
<evidence type="ECO:0000259" key="22">
    <source>
        <dbReference type="Pfam" id="PF03460"/>
    </source>
</evidence>
<evidence type="ECO:0000256" key="12">
    <source>
        <dbReference type="ARBA" id="ARBA00022827"/>
    </source>
</evidence>
<keyword evidence="12 19" id="KW-0274">FAD</keyword>
<evidence type="ECO:0000256" key="13">
    <source>
        <dbReference type="ARBA" id="ARBA00023002"/>
    </source>
</evidence>
<evidence type="ECO:0000313" key="26">
    <source>
        <dbReference type="EMBL" id="PEN16896.1"/>
    </source>
</evidence>
<evidence type="ECO:0000256" key="19">
    <source>
        <dbReference type="PIRNR" id="PIRNR037149"/>
    </source>
</evidence>
<comment type="cofactor">
    <cofactor evidence="17">
        <name>[2Fe-2S] cluster</name>
        <dbReference type="ChEBI" id="CHEBI:190135"/>
    </cofactor>
</comment>
<dbReference type="GO" id="GO:0051539">
    <property type="term" value="F:4 iron, 4 sulfur cluster binding"/>
    <property type="evidence" value="ECO:0007669"/>
    <property type="project" value="UniProtKB-KW"/>
</dbReference>
<reference evidence="26" key="1">
    <citation type="submission" date="2017-10" db="EMBL/GenBank/DDBJ databases">
        <title>Kefir isolates.</title>
        <authorList>
            <person name="Kim Y."/>
            <person name="Blasche S."/>
        </authorList>
    </citation>
    <scope>NUCLEOTIDE SEQUENCE [LARGE SCALE GENOMIC DNA]</scope>
    <source>
        <strain evidence="26">OG2-2</strain>
    </source>
</reference>
<dbReference type="RefSeq" id="WP_098042275.1">
    <property type="nucleotide sequence ID" value="NZ_CAURLQ010000002.1"/>
</dbReference>
<evidence type="ECO:0000256" key="1">
    <source>
        <dbReference type="ARBA" id="ARBA00001974"/>
    </source>
</evidence>
<evidence type="ECO:0000256" key="8">
    <source>
        <dbReference type="ARBA" id="ARBA00022630"/>
    </source>
</evidence>
<dbReference type="NCBIfam" id="TIGR02374">
    <property type="entry name" value="nitri_red_nirB"/>
    <property type="match status" value="1"/>
</dbReference>
<evidence type="ECO:0000259" key="23">
    <source>
        <dbReference type="Pfam" id="PF04324"/>
    </source>
</evidence>
<gene>
    <name evidence="26" type="ORF">CRM92_02335</name>
</gene>
<feature type="binding site" evidence="20">
    <location>
        <position position="700"/>
    </location>
    <ligand>
        <name>[4Fe-4S] cluster</name>
        <dbReference type="ChEBI" id="CHEBI:49883"/>
    </ligand>
</feature>
<feature type="domain" description="NADH-rubredoxin oxidoreductase C-terminal" evidence="25">
    <location>
        <begin position="343"/>
        <end position="410"/>
    </location>
</feature>
<dbReference type="InterPro" id="IPR006066">
    <property type="entry name" value="NO2/SO3_Rdtase_FeS/sirohaem_BS"/>
</dbReference>
<feature type="binding site" evidence="20">
    <location>
        <position position="666"/>
    </location>
    <ligand>
        <name>[4Fe-4S] cluster</name>
        <dbReference type="ChEBI" id="CHEBI:49883"/>
    </ligand>
</feature>
<dbReference type="InterPro" id="IPR012744">
    <property type="entry name" value="Nitri_red_NirB"/>
</dbReference>
<dbReference type="InterPro" id="IPR052034">
    <property type="entry name" value="NasD-like"/>
</dbReference>
<evidence type="ECO:0000256" key="14">
    <source>
        <dbReference type="ARBA" id="ARBA00023004"/>
    </source>
</evidence>
<dbReference type="Pfam" id="PF18267">
    <property type="entry name" value="Rubredoxin_C"/>
    <property type="match status" value="1"/>
</dbReference>
<keyword evidence="11" id="KW-0883">Thioether bond</keyword>
<keyword evidence="13" id="KW-0560">Oxidoreductase</keyword>
<keyword evidence="10 20" id="KW-0479">Metal-binding</keyword>
<keyword evidence="27" id="KW-1185">Reference proteome</keyword>
<dbReference type="InterPro" id="IPR005117">
    <property type="entry name" value="NiRdtase/SiRdtase_haem-b_fer"/>
</dbReference>
<feature type="domain" description="FAD/NAD(P)-binding" evidence="24">
    <location>
        <begin position="12"/>
        <end position="317"/>
    </location>
</feature>
<dbReference type="Pfam" id="PF01077">
    <property type="entry name" value="NIR_SIR"/>
    <property type="match status" value="1"/>
</dbReference>
<feature type="binding site" evidence="20">
    <location>
        <position position="660"/>
    </location>
    <ligand>
        <name>[4Fe-4S] cluster</name>
        <dbReference type="ChEBI" id="CHEBI:49883"/>
    </ligand>
</feature>
<comment type="catalytic activity">
    <reaction evidence="18">
        <text>hydrogen sulfide + 6 oxidized [2Fe-2S]-[ferredoxin] + 3 H2O = sulfite + 6 reduced [2Fe-2S]-[ferredoxin] + 7 H(+)</text>
        <dbReference type="Rhea" id="RHEA:23132"/>
        <dbReference type="Rhea" id="RHEA-COMP:10000"/>
        <dbReference type="Rhea" id="RHEA-COMP:10001"/>
        <dbReference type="ChEBI" id="CHEBI:15377"/>
        <dbReference type="ChEBI" id="CHEBI:15378"/>
        <dbReference type="ChEBI" id="CHEBI:17359"/>
        <dbReference type="ChEBI" id="CHEBI:29919"/>
        <dbReference type="ChEBI" id="CHEBI:33737"/>
        <dbReference type="ChEBI" id="CHEBI:33738"/>
        <dbReference type="EC" id="1.8.7.1"/>
    </reaction>
</comment>
<feature type="domain" description="BFD-like [2Fe-2S]-binding" evidence="23">
    <location>
        <begin position="441"/>
        <end position="489"/>
    </location>
</feature>
<dbReference type="Gene3D" id="3.50.50.60">
    <property type="entry name" value="FAD/NAD(P)-binding domain"/>
    <property type="match status" value="2"/>
</dbReference>
<dbReference type="GO" id="GO:0098809">
    <property type="term" value="F:nitrite reductase activity"/>
    <property type="evidence" value="ECO:0007669"/>
    <property type="project" value="InterPro"/>
</dbReference>
<evidence type="ECO:0000256" key="3">
    <source>
        <dbReference type="ARBA" id="ARBA00005096"/>
    </source>
</evidence>
<keyword evidence="8 19" id="KW-0285">Flavoprotein</keyword>
<dbReference type="FunFam" id="3.30.413.10:FF:000007">
    <property type="entry name" value="Nitrite reductase [NAD(P)H] large subunit"/>
    <property type="match status" value="1"/>
</dbReference>
<dbReference type="InterPro" id="IPR023753">
    <property type="entry name" value="FAD/NAD-binding_dom"/>
</dbReference>
<dbReference type="SUPFAM" id="SSF56014">
    <property type="entry name" value="Nitrite and sulphite reductase 4Fe-4S domain-like"/>
    <property type="match status" value="1"/>
</dbReference>
<dbReference type="Pfam" id="PF07992">
    <property type="entry name" value="Pyr_redox_2"/>
    <property type="match status" value="1"/>
</dbReference>
<dbReference type="GO" id="GO:0020037">
    <property type="term" value="F:heme binding"/>
    <property type="evidence" value="ECO:0007669"/>
    <property type="project" value="InterPro"/>
</dbReference>
<keyword evidence="6 20" id="KW-0004">4Fe-4S</keyword>
<evidence type="ECO:0000256" key="20">
    <source>
        <dbReference type="PIRSR" id="PIRSR037149-1"/>
    </source>
</evidence>
<dbReference type="InterPro" id="IPR041575">
    <property type="entry name" value="Rubredoxin_C"/>
</dbReference>
<evidence type="ECO:0000256" key="17">
    <source>
        <dbReference type="ARBA" id="ARBA00034078"/>
    </source>
</evidence>
<dbReference type="EMBL" id="PDEV01000001">
    <property type="protein sequence ID" value="PEN16896.1"/>
    <property type="molecule type" value="Genomic_DNA"/>
</dbReference>
<dbReference type="PRINTS" id="PR00411">
    <property type="entry name" value="PNDRDTASEI"/>
</dbReference>
<evidence type="ECO:0000256" key="9">
    <source>
        <dbReference type="ARBA" id="ARBA00022714"/>
    </source>
</evidence>
<dbReference type="SUPFAM" id="SSF51905">
    <property type="entry name" value="FAD/NAD(P)-binding domain"/>
    <property type="match status" value="1"/>
</dbReference>
<dbReference type="InterPro" id="IPR017121">
    <property type="entry name" value="Nitrite_Rdtase_lsu"/>
</dbReference>
<keyword evidence="15 20" id="KW-0411">Iron-sulfur</keyword>
<protein>
    <recommendedName>
        <fullName evidence="5">assimilatory sulfite reductase (ferredoxin)</fullName>
        <ecNumber evidence="5">1.8.7.1</ecNumber>
    </recommendedName>
</protein>
<accession>A0A2A8D7G5</accession>
<evidence type="ECO:0000313" key="27">
    <source>
        <dbReference type="Proteomes" id="UP000219947"/>
    </source>
</evidence>
<dbReference type="SUPFAM" id="SSF55124">
    <property type="entry name" value="Nitrite/Sulfite reductase N-terminal domain-like"/>
    <property type="match status" value="1"/>
</dbReference>
<feature type="binding site" evidence="20">
    <location>
        <position position="704"/>
    </location>
    <ligand>
        <name>[4Fe-4S] cluster</name>
        <dbReference type="ChEBI" id="CHEBI:49883"/>
    </ligand>
</feature>
<comment type="cofactor">
    <cofactor evidence="1 19">
        <name>FAD</name>
        <dbReference type="ChEBI" id="CHEBI:57692"/>
    </cofactor>
</comment>
<keyword evidence="9" id="KW-0001">2Fe-2S</keyword>
<dbReference type="Proteomes" id="UP000219947">
    <property type="component" value="Unassembled WGS sequence"/>
</dbReference>
<evidence type="ECO:0000259" key="21">
    <source>
        <dbReference type="Pfam" id="PF01077"/>
    </source>
</evidence>
<evidence type="ECO:0000256" key="11">
    <source>
        <dbReference type="ARBA" id="ARBA00022784"/>
    </source>
</evidence>
<comment type="similarity">
    <text evidence="4">Belongs to the nitrite and sulfite reductase 4Fe-4S domain family.</text>
</comment>
<evidence type="ECO:0000259" key="25">
    <source>
        <dbReference type="Pfam" id="PF18267"/>
    </source>
</evidence>
<dbReference type="InterPro" id="IPR041854">
    <property type="entry name" value="BFD-like_2Fe2S-bd_dom_sf"/>
</dbReference>
<dbReference type="GO" id="GO:0046872">
    <property type="term" value="F:metal ion binding"/>
    <property type="evidence" value="ECO:0007669"/>
    <property type="project" value="UniProtKB-KW"/>
</dbReference>
<dbReference type="PIRSF" id="PIRSF037149">
    <property type="entry name" value="NirB"/>
    <property type="match status" value="1"/>
</dbReference>
<dbReference type="InterPro" id="IPR045854">
    <property type="entry name" value="NO2/SO3_Rdtase_4Fe4S_sf"/>
</dbReference>
<evidence type="ECO:0000256" key="15">
    <source>
        <dbReference type="ARBA" id="ARBA00023014"/>
    </source>
</evidence>
<evidence type="ECO:0000256" key="16">
    <source>
        <dbReference type="ARBA" id="ARBA00023063"/>
    </source>
</evidence>
<dbReference type="PRINTS" id="PR00397">
    <property type="entry name" value="SIROHAEM"/>
</dbReference>
<evidence type="ECO:0000256" key="10">
    <source>
        <dbReference type="ARBA" id="ARBA00022723"/>
    </source>
</evidence>
<comment type="function">
    <text evidence="2">Catalyzes the reduction of sulfite to sulfide, a step in the biosynthesis of sulfur-containing amino acids and cofactors.</text>
</comment>
<feature type="domain" description="Nitrite/Sulfite reductase ferredoxin-like" evidence="22">
    <location>
        <begin position="579"/>
        <end position="640"/>
    </location>
</feature>
<comment type="pathway">
    <text evidence="3">Nitrogen metabolism; nitrate reduction (assimilation).</text>
</comment>
<organism evidence="26 27">
    <name type="scientific">Rothia dentocariosa</name>
    <dbReference type="NCBI Taxonomy" id="2047"/>
    <lineage>
        <taxon>Bacteria</taxon>
        <taxon>Bacillati</taxon>
        <taxon>Actinomycetota</taxon>
        <taxon>Actinomycetes</taxon>
        <taxon>Micrococcales</taxon>
        <taxon>Micrococcaceae</taxon>
        <taxon>Rothia</taxon>
    </lineage>
</organism>
<evidence type="ECO:0000256" key="2">
    <source>
        <dbReference type="ARBA" id="ARBA00003247"/>
    </source>
</evidence>
<dbReference type="AlphaFoldDB" id="A0A2A8D7G5"/>
<evidence type="ECO:0000256" key="6">
    <source>
        <dbReference type="ARBA" id="ARBA00022485"/>
    </source>
</evidence>
<feature type="binding site" description="axial binding residue" evidence="20">
    <location>
        <position position="704"/>
    </location>
    <ligand>
        <name>siroheme</name>
        <dbReference type="ChEBI" id="CHEBI:60052"/>
    </ligand>
    <ligandPart>
        <name>Fe</name>
        <dbReference type="ChEBI" id="CHEBI:18248"/>
    </ligandPart>
</feature>
<evidence type="ECO:0000259" key="24">
    <source>
        <dbReference type="Pfam" id="PF07992"/>
    </source>
</evidence>
<dbReference type="Gene3D" id="3.30.413.10">
    <property type="entry name" value="Sulfite Reductase Hemoprotein, domain 1"/>
    <property type="match status" value="1"/>
</dbReference>
<dbReference type="PANTHER" id="PTHR43809">
    <property type="entry name" value="NITRITE REDUCTASE (NADH) LARGE SUBUNIT"/>
    <property type="match status" value="1"/>
</dbReference>
<evidence type="ECO:0000256" key="7">
    <source>
        <dbReference type="ARBA" id="ARBA00022617"/>
    </source>
</evidence>
<sequence length="895" mass="96076">MSQNGPGNTARNILVVGAGPAAWRFVRAYHEGAQDAGRTSDTITVLNDEPYIPYDRVAIEQLFKDTDKDLTLGDPALWDESTINLVSNTRGESLNRESRVVKGSDGVDYPYDVLVFATGSSAVRIPIPNADCAHVFRTADDVKNMVSEVERLQTKLGRAPRGIVVGGGLLGLEAAEGLKDLGAEPTILDVAPWLLSVEVDQGGGYAVNAQIKATGIDIETGAFISAINKDASGEVISVSVADSTSDEAVIHQIDADLVVFAAGIRPNDELARAAGLETGERGGILVNNACHTSDEHIWAIGEVACVLGRTWGLVAPANAMADAVAKNLLNGNEDAQVEEFDIATKLKFSGVQVAGFGDRRGTTEGCLEILFADPARGMYQKIVTSGDAKTLLGGVFVGDTAPFDSLKPLLGRELPAEPNVYLTAAGGGDGIPDTELPDDAILCSCNNISFGEVRQAVVDGNHDVPALKACTTAGTQCGSCVPMLQKTLEQQMKKMGMTVSKALCEHFDFSRAELAEAVRLTNLDDFDSVIARFGHGGDGCAICKPTVASILSSFRNSYVLDAGRGGLQETNDRALANMQKNGTYSVVPRIPAGEIPAKKLAVIAAVADEFNLYVKITGAQRIGMFGARLEQLPYIWERLVDAGFESGQAYGKSLRNVKSCLGSTWCRYGVQDSVGMAVELENRYRGLRSPHKFKFGVSGCNRECAEAQGKDVGLIATTNGWNLYLGGNGGANPAHGRLFVKDASSEEVVRYIDRYLMYYIRTADKLQRTARWLEDLDEEHGDGLAHLQSVLIEDSLGVCEDLERDMQRHVDSYQDEWAATLKDERRLRRFRAFINEPDGSDEAAHLFVLEREQIRPATPEEIAAAEKGEGNTVLVTGAKIPVGPPSAHNPVPANA</sequence>
<dbReference type="CDD" id="cd19944">
    <property type="entry name" value="NirB_Fer2_BFD-like_2"/>
    <property type="match status" value="1"/>
</dbReference>
<dbReference type="Pfam" id="PF03460">
    <property type="entry name" value="NIR_SIR_ferr"/>
    <property type="match status" value="1"/>
</dbReference>
<dbReference type="GO" id="GO:0051537">
    <property type="term" value="F:2 iron, 2 sulfur cluster binding"/>
    <property type="evidence" value="ECO:0007669"/>
    <property type="project" value="UniProtKB-KW"/>
</dbReference>
<dbReference type="GO" id="GO:0050311">
    <property type="term" value="F:sulfite reductase (ferredoxin) activity"/>
    <property type="evidence" value="ECO:0007669"/>
    <property type="project" value="UniProtKB-EC"/>
</dbReference>
<dbReference type="UniPathway" id="UPA00653"/>
<comment type="caution">
    <text evidence="26">The sequence shown here is derived from an EMBL/GenBank/DDBJ whole genome shotgun (WGS) entry which is preliminary data.</text>
</comment>
<evidence type="ECO:0000256" key="5">
    <source>
        <dbReference type="ARBA" id="ARBA00012353"/>
    </source>
</evidence>
<dbReference type="InterPro" id="IPR036188">
    <property type="entry name" value="FAD/NAD-bd_sf"/>
</dbReference>
<comment type="cofactor">
    <cofactor evidence="20">
        <name>[4Fe-4S] cluster</name>
        <dbReference type="ChEBI" id="CHEBI:49883"/>
    </cofactor>
    <text evidence="20">Binds 1 [4Fe-4S] cluster per subunit.</text>
</comment>
<dbReference type="PANTHER" id="PTHR43809:SF1">
    <property type="entry name" value="NITRITE REDUCTASE (NADH) LARGE SUBUNIT"/>
    <property type="match status" value="1"/>
</dbReference>
<dbReference type="GO" id="GO:0042128">
    <property type="term" value="P:nitrate assimilation"/>
    <property type="evidence" value="ECO:0007669"/>
    <property type="project" value="UniProtKB-UniRule"/>
</dbReference>
<dbReference type="InterPro" id="IPR036136">
    <property type="entry name" value="Nit/Sulf_reduc_fer-like_dom_sf"/>
</dbReference>
<comment type="cofactor">
    <cofactor evidence="20">
        <name>siroheme</name>
        <dbReference type="ChEBI" id="CHEBI:60052"/>
    </cofactor>
    <text evidence="20">Binds 1 siroheme per subunit.</text>
</comment>
<proteinExistence type="inferred from homology"/>
<keyword evidence="7 20" id="KW-0349">Heme</keyword>
<evidence type="ECO:0000256" key="4">
    <source>
        <dbReference type="ARBA" id="ARBA00010429"/>
    </source>
</evidence>
<dbReference type="PRINTS" id="PR00368">
    <property type="entry name" value="FADPNR"/>
</dbReference>
<dbReference type="EC" id="1.8.7.1" evidence="5"/>
<dbReference type="InterPro" id="IPR006067">
    <property type="entry name" value="NO2/SO3_Rdtase_4Fe4S_dom"/>
</dbReference>
<feature type="domain" description="Nitrite/sulphite reductase 4Fe-4S" evidence="21">
    <location>
        <begin position="651"/>
        <end position="779"/>
    </location>
</feature>
<dbReference type="GO" id="GO:0050661">
    <property type="term" value="F:NADP binding"/>
    <property type="evidence" value="ECO:0007669"/>
    <property type="project" value="UniProtKB-UniRule"/>
</dbReference>